<dbReference type="KEGG" id="vg:54987734"/>
<evidence type="ECO:0000313" key="2">
    <source>
        <dbReference type="Proteomes" id="UP000241370"/>
    </source>
</evidence>
<dbReference type="Proteomes" id="UP000241370">
    <property type="component" value="Segment"/>
</dbReference>
<keyword evidence="2" id="KW-1185">Reference proteome</keyword>
<evidence type="ECO:0000313" key="1">
    <source>
        <dbReference type="EMBL" id="AUV61535.1"/>
    </source>
</evidence>
<dbReference type="GeneID" id="54987734"/>
<organism evidence="1 2">
    <name type="scientific">Faecalibacterium phage FP_Mushu</name>
    <dbReference type="NCBI Taxonomy" id="2070185"/>
    <lineage>
        <taxon>Viruses</taxon>
        <taxon>Duplodnaviria</taxon>
        <taxon>Heunggongvirae</taxon>
        <taxon>Uroviricota</taxon>
        <taxon>Caudoviricetes</taxon>
        <taxon>Mushuvirus</taxon>
        <taxon>Mushuvirus mushu</taxon>
    </lineage>
</organism>
<reference evidence="1 2" key="1">
    <citation type="submission" date="2017-12" db="EMBL/GenBank/DDBJ databases">
        <title>Phages infecting Faecalibacterium prausnitzii belong to novel viral genera that help decipher intestinal viromes.</title>
        <authorList>
            <person name="Petit M.-A."/>
            <person name="De Paepe M."/>
            <person name="Benevides L."/>
            <person name="Langella P."/>
        </authorList>
    </citation>
    <scope>NUCLEOTIDE SEQUENCE [LARGE SCALE GENOMIC DNA]</scope>
</reference>
<dbReference type="EMBL" id="MG711460">
    <property type="protein sequence ID" value="AUV61535.1"/>
    <property type="molecule type" value="Genomic_DNA"/>
</dbReference>
<proteinExistence type="predicted"/>
<protein>
    <submittedName>
        <fullName evidence="1">DNA binding domain containing protein</fullName>
    </submittedName>
</protein>
<dbReference type="RefSeq" id="YP_009797321.1">
    <property type="nucleotide sequence ID" value="NC_047913.1"/>
</dbReference>
<name>A0A2K9VH10_9CAUD</name>
<sequence length="107" mass="11801">MAILDELTEQEVSKNKAIRGYIVRALAKGSQNALLVRQITNALVADGLIYSPDISKPIEYLQEAGYVTFTDRSVNAYNAYRKDSIIKLTRKGVDLVEGTINDPGIDV</sequence>
<accession>A0A2K9VH10</accession>